<dbReference type="AlphaFoldDB" id="A0A438K4X9"/>
<proteinExistence type="predicted"/>
<evidence type="ECO:0000313" key="1">
    <source>
        <dbReference type="EMBL" id="RVX16252.1"/>
    </source>
</evidence>
<dbReference type="EMBL" id="QGNW01000016">
    <property type="protein sequence ID" value="RVX16252.1"/>
    <property type="molecule type" value="Genomic_DNA"/>
</dbReference>
<evidence type="ECO:0000313" key="2">
    <source>
        <dbReference type="Proteomes" id="UP000288805"/>
    </source>
</evidence>
<protein>
    <submittedName>
        <fullName evidence="1">Uncharacterized protein</fullName>
    </submittedName>
</protein>
<name>A0A438K4X9_VITVI</name>
<gene>
    <name evidence="1" type="ORF">CK203_014614</name>
</gene>
<organism evidence="1 2">
    <name type="scientific">Vitis vinifera</name>
    <name type="common">Grape</name>
    <dbReference type="NCBI Taxonomy" id="29760"/>
    <lineage>
        <taxon>Eukaryota</taxon>
        <taxon>Viridiplantae</taxon>
        <taxon>Streptophyta</taxon>
        <taxon>Embryophyta</taxon>
        <taxon>Tracheophyta</taxon>
        <taxon>Spermatophyta</taxon>
        <taxon>Magnoliopsida</taxon>
        <taxon>eudicotyledons</taxon>
        <taxon>Gunneridae</taxon>
        <taxon>Pentapetalae</taxon>
        <taxon>rosids</taxon>
        <taxon>Vitales</taxon>
        <taxon>Vitaceae</taxon>
        <taxon>Viteae</taxon>
        <taxon>Vitis</taxon>
    </lineage>
</organism>
<dbReference type="Proteomes" id="UP000288805">
    <property type="component" value="Unassembled WGS sequence"/>
</dbReference>
<sequence length="205" mass="23015">MGWQTLIGGEISFGGGKVLAFAVKADLRRGKCVFPDSTVHFSILVNGTANSFFQSSTWLRQGDPHFLLLLVMECIVALLKGSGRRLVGQDTMRLSFGWRIHREEISSSSMGILSGIGVQGRRERLMRQTFGKLKSGNDFTPEFVYLSSMVVGLSLLFDIWYGKTPLKHFFDLVVNKEVWVVDYEKERFRHRAAGTSLGRSFLTGI</sequence>
<accession>A0A438K4X9</accession>
<comment type="caution">
    <text evidence="1">The sequence shown here is derived from an EMBL/GenBank/DDBJ whole genome shotgun (WGS) entry which is preliminary data.</text>
</comment>
<reference evidence="1 2" key="1">
    <citation type="journal article" date="2018" name="PLoS Genet.">
        <title>Population sequencing reveals clonal diversity and ancestral inbreeding in the grapevine cultivar Chardonnay.</title>
        <authorList>
            <person name="Roach M.J."/>
            <person name="Johnson D.L."/>
            <person name="Bohlmann J."/>
            <person name="van Vuuren H.J."/>
            <person name="Jones S.J."/>
            <person name="Pretorius I.S."/>
            <person name="Schmidt S.A."/>
            <person name="Borneman A.R."/>
        </authorList>
    </citation>
    <scope>NUCLEOTIDE SEQUENCE [LARGE SCALE GENOMIC DNA]</scope>
    <source>
        <strain evidence="2">cv. Chardonnay</strain>
        <tissue evidence="1">Leaf</tissue>
    </source>
</reference>